<comment type="caution">
    <text evidence="1">The sequence shown here is derived from an EMBL/GenBank/DDBJ whole genome shotgun (WGS) entry which is preliminary data.</text>
</comment>
<evidence type="ECO:0000313" key="1">
    <source>
        <dbReference type="EMBL" id="PSR54160.1"/>
    </source>
</evidence>
<reference evidence="1 2" key="1">
    <citation type="submission" date="2018-03" db="EMBL/GenBank/DDBJ databases">
        <title>Adhaeribacter sp. HMF7605 Genome sequencing and assembly.</title>
        <authorList>
            <person name="Kang H."/>
            <person name="Kang J."/>
            <person name="Cha I."/>
            <person name="Kim H."/>
            <person name="Joh K."/>
        </authorList>
    </citation>
    <scope>NUCLEOTIDE SEQUENCE [LARGE SCALE GENOMIC DNA]</scope>
    <source>
        <strain evidence="1 2">HMF7605</strain>
    </source>
</reference>
<accession>A0A2T2YF73</accession>
<proteinExistence type="predicted"/>
<gene>
    <name evidence="1" type="ORF">AHMF7605_11825</name>
</gene>
<organism evidence="1 2">
    <name type="scientific">Adhaeribacter arboris</name>
    <dbReference type="NCBI Taxonomy" id="2072846"/>
    <lineage>
        <taxon>Bacteria</taxon>
        <taxon>Pseudomonadati</taxon>
        <taxon>Bacteroidota</taxon>
        <taxon>Cytophagia</taxon>
        <taxon>Cytophagales</taxon>
        <taxon>Hymenobacteraceae</taxon>
        <taxon>Adhaeribacter</taxon>
    </lineage>
</organism>
<dbReference type="AlphaFoldDB" id="A0A2T2YF73"/>
<protein>
    <submittedName>
        <fullName evidence="1">Uncharacterized protein</fullName>
    </submittedName>
</protein>
<keyword evidence="2" id="KW-1185">Reference proteome</keyword>
<dbReference type="RefSeq" id="WP_106929561.1">
    <property type="nucleotide sequence ID" value="NZ_PYFT01000001.1"/>
</dbReference>
<dbReference type="OrthoDB" id="1257496at2"/>
<dbReference type="EMBL" id="PYFT01000001">
    <property type="protein sequence ID" value="PSR54160.1"/>
    <property type="molecule type" value="Genomic_DNA"/>
</dbReference>
<evidence type="ECO:0000313" key="2">
    <source>
        <dbReference type="Proteomes" id="UP000240357"/>
    </source>
</evidence>
<sequence>MGLGYNYTKKTLNDIPVWQRNGGQMSAVQGGFGLDRTGLPDGYVIPAGCPMIANETTRLAKPLVVGTVVETAGGSATTYKVNKNSPLAIGQNFAAKPGNKAYPITAIDKTNADYDVVTVGTTIGAVNAGELVFASSTTGASNSSFGGVNSVNYADKIVRDGESITVVIANPNNPLYAKRVPYSPELEAALPRIIYSQSL</sequence>
<name>A0A2T2YF73_9BACT</name>
<dbReference type="Proteomes" id="UP000240357">
    <property type="component" value="Unassembled WGS sequence"/>
</dbReference>